<keyword evidence="2" id="KW-1185">Reference proteome</keyword>
<evidence type="ECO:0000313" key="1">
    <source>
        <dbReference type="EMBL" id="CCV64888.1"/>
    </source>
</evidence>
<dbReference type="RefSeq" id="WP_030003771.1">
    <property type="nucleotide sequence ID" value="NC_022538.1"/>
</dbReference>
<dbReference type="InterPro" id="IPR027417">
    <property type="entry name" value="P-loop_NTPase"/>
</dbReference>
<protein>
    <submittedName>
        <fullName evidence="1">DNA polymerase III, delta prime subunit</fullName>
        <ecNumber evidence="1">2.7.7.7</ecNumber>
    </submittedName>
</protein>
<accession>U4KLT5</accession>
<evidence type="ECO:0000313" key="2">
    <source>
        <dbReference type="Proteomes" id="UP000032740"/>
    </source>
</evidence>
<dbReference type="PANTHER" id="PTHR11669">
    <property type="entry name" value="REPLICATION FACTOR C / DNA POLYMERASE III GAMMA-TAU SUBUNIT"/>
    <property type="match status" value="1"/>
</dbReference>
<dbReference type="GO" id="GO:0003887">
    <property type="term" value="F:DNA-directed DNA polymerase activity"/>
    <property type="evidence" value="ECO:0007669"/>
    <property type="project" value="UniProtKB-EC"/>
</dbReference>
<organism evidence="1 2">
    <name type="scientific">Alteracholeplasma palmae (strain ATCC 49389 / J233)</name>
    <name type="common">Acholeplasma palmae</name>
    <dbReference type="NCBI Taxonomy" id="1318466"/>
    <lineage>
        <taxon>Bacteria</taxon>
        <taxon>Bacillati</taxon>
        <taxon>Mycoplasmatota</taxon>
        <taxon>Mollicutes</taxon>
        <taxon>Acholeplasmatales</taxon>
        <taxon>Acholeplasmataceae</taxon>
        <taxon>Acholeplasma</taxon>
    </lineage>
</organism>
<dbReference type="GO" id="GO:0006261">
    <property type="term" value="P:DNA-templated DNA replication"/>
    <property type="evidence" value="ECO:0007669"/>
    <property type="project" value="TreeGrafter"/>
</dbReference>
<dbReference type="EMBL" id="FO681347">
    <property type="protein sequence ID" value="CCV64888.1"/>
    <property type="molecule type" value="Genomic_DNA"/>
</dbReference>
<proteinExistence type="predicted"/>
<dbReference type="OrthoDB" id="9810148at2"/>
<dbReference type="InterPro" id="IPR050238">
    <property type="entry name" value="DNA_Rep/Repair_Clamp_Loader"/>
</dbReference>
<gene>
    <name evidence="1" type="primary">holB</name>
    <name evidence="1" type="ORF">BN85413110</name>
</gene>
<keyword evidence="1" id="KW-0548">Nucleotidyltransferase</keyword>
<dbReference type="PANTHER" id="PTHR11669:SF8">
    <property type="entry name" value="DNA POLYMERASE III SUBUNIT DELTA"/>
    <property type="match status" value="1"/>
</dbReference>
<dbReference type="AlphaFoldDB" id="U4KLT5"/>
<dbReference type="Gene3D" id="3.40.50.300">
    <property type="entry name" value="P-loop containing nucleotide triphosphate hydrolases"/>
    <property type="match status" value="1"/>
</dbReference>
<dbReference type="Pfam" id="PF13177">
    <property type="entry name" value="DNA_pol3_delta2"/>
    <property type="match status" value="1"/>
</dbReference>
<dbReference type="STRING" id="1318466.BN85413110"/>
<name>U4KLT5_ALTPJ</name>
<reference evidence="1 2" key="1">
    <citation type="journal article" date="2013" name="J. Mol. Microbiol. Biotechnol.">
        <title>Analysis of the Complete Genomes of Acholeplasma brassicae , A. palmae and A. laidlawii and Their Comparison to the Obligate Parasites from ' Candidatus Phytoplasma'.</title>
        <authorList>
            <person name="Kube M."/>
            <person name="Siewert C."/>
            <person name="Migdoll A.M."/>
            <person name="Duduk B."/>
            <person name="Holz S."/>
            <person name="Rabus R."/>
            <person name="Seemuller E."/>
            <person name="Mitrovic J."/>
            <person name="Muller I."/>
            <person name="Buttner C."/>
            <person name="Reinhardt R."/>
        </authorList>
    </citation>
    <scope>NUCLEOTIDE SEQUENCE [LARGE SCALE GENOMIC DNA]</scope>
    <source>
        <strain evidence="1 2">J233</strain>
    </source>
</reference>
<dbReference type="EC" id="2.7.7.7" evidence="1"/>
<dbReference type="HOGENOM" id="CLU_006229_4_5_14"/>
<dbReference type="Proteomes" id="UP000032740">
    <property type="component" value="Chromosome"/>
</dbReference>
<dbReference type="KEGG" id="apal:BN85413110"/>
<keyword evidence="1" id="KW-0808">Transferase</keyword>
<sequence length="314" mass="36847">MKKTLEWFKKAISNNRLSHLYMLSGGTNLGKKELALEIAYEIFKNYKDHPKLKELVETFNYANLIYLEKEGNSIKKEQISFLQDEFNKTSLIGGPRVYIIEDIETLTISAANSLLKFMEEPKGTETIGILLTSQKEQVLPTIISRSQVILLNEQTENEIVNDLIENQILEEDAYLLSVITKDVKDALELLEDPNYLSVKETFLKLTRNWQKTSETLRILLGLPTFLWEDKKWFELFLEILIKYFLDIIHIHMHQEVYFKKDDTLSVNSTKLNVIQCQNMISDIQDKIKEQRYYINLELAFSSLITKLEKRRPRK</sequence>
<dbReference type="SUPFAM" id="SSF52540">
    <property type="entry name" value="P-loop containing nucleoside triphosphate hydrolases"/>
    <property type="match status" value="1"/>
</dbReference>